<dbReference type="Gene3D" id="3.90.1150.10">
    <property type="entry name" value="Aspartate Aminotransferase, domain 1"/>
    <property type="match status" value="1"/>
</dbReference>
<evidence type="ECO:0000256" key="11">
    <source>
        <dbReference type="SAM" id="Coils"/>
    </source>
</evidence>
<dbReference type="EMBL" id="JAEEGB010000035">
    <property type="protein sequence ID" value="MBI6874899.1"/>
    <property type="molecule type" value="Genomic_DNA"/>
</dbReference>
<dbReference type="RefSeq" id="WP_211144273.1">
    <property type="nucleotide sequence ID" value="NZ_JAEEGB010000035.1"/>
</dbReference>
<organism evidence="13 14">
    <name type="scientific">Clostridium aciditolerans</name>
    <dbReference type="NCBI Taxonomy" id="339861"/>
    <lineage>
        <taxon>Bacteria</taxon>
        <taxon>Bacillati</taxon>
        <taxon>Bacillota</taxon>
        <taxon>Clostridia</taxon>
        <taxon>Eubacteriales</taxon>
        <taxon>Clostridiaceae</taxon>
        <taxon>Clostridium</taxon>
    </lineage>
</organism>
<comment type="caution">
    <text evidence="13">The sequence shown here is derived from an EMBL/GenBank/DDBJ whole genome shotgun (WGS) entry which is preliminary data.</text>
</comment>
<evidence type="ECO:0000313" key="14">
    <source>
        <dbReference type="Proteomes" id="UP000622687"/>
    </source>
</evidence>
<dbReference type="InterPro" id="IPR015422">
    <property type="entry name" value="PyrdxlP-dep_Trfase_small"/>
</dbReference>
<dbReference type="PIRSF" id="PIRSF005572">
    <property type="entry name" value="NifS"/>
    <property type="match status" value="1"/>
</dbReference>
<keyword evidence="7" id="KW-0408">Iron</keyword>
<dbReference type="AlphaFoldDB" id="A0A934I136"/>
<evidence type="ECO:0000256" key="4">
    <source>
        <dbReference type="ARBA" id="ARBA00022679"/>
    </source>
</evidence>
<keyword evidence="5" id="KW-0479">Metal-binding</keyword>
<evidence type="ECO:0000256" key="3">
    <source>
        <dbReference type="ARBA" id="ARBA00012239"/>
    </source>
</evidence>
<dbReference type="InterPro" id="IPR000192">
    <property type="entry name" value="Aminotrans_V_dom"/>
</dbReference>
<dbReference type="Proteomes" id="UP000622687">
    <property type="component" value="Unassembled WGS sequence"/>
</dbReference>
<dbReference type="Gene3D" id="3.40.640.10">
    <property type="entry name" value="Type I PLP-dependent aspartate aminotransferase-like (Major domain)"/>
    <property type="match status" value="1"/>
</dbReference>
<feature type="domain" description="Aminotransferase class V" evidence="12">
    <location>
        <begin position="140"/>
        <end position="391"/>
    </location>
</feature>
<dbReference type="PANTHER" id="PTHR11601">
    <property type="entry name" value="CYSTEINE DESULFURYLASE FAMILY MEMBER"/>
    <property type="match status" value="1"/>
</dbReference>
<evidence type="ECO:0000256" key="6">
    <source>
        <dbReference type="ARBA" id="ARBA00022898"/>
    </source>
</evidence>
<feature type="domain" description="Aminotransferase class V" evidence="12">
    <location>
        <begin position="2"/>
        <end position="112"/>
    </location>
</feature>
<dbReference type="PANTHER" id="PTHR11601:SF34">
    <property type="entry name" value="CYSTEINE DESULFURASE"/>
    <property type="match status" value="1"/>
</dbReference>
<gene>
    <name evidence="13" type="ORF">I6U51_19695</name>
</gene>
<keyword evidence="6" id="KW-0663">Pyridoxal phosphate</keyword>
<evidence type="ECO:0000256" key="5">
    <source>
        <dbReference type="ARBA" id="ARBA00022723"/>
    </source>
</evidence>
<keyword evidence="8" id="KW-0411">Iron-sulfur</keyword>
<dbReference type="Pfam" id="PF00266">
    <property type="entry name" value="Aminotran_5"/>
    <property type="match status" value="2"/>
</dbReference>
<feature type="coiled-coil region" evidence="11">
    <location>
        <begin position="282"/>
        <end position="309"/>
    </location>
</feature>
<comment type="similarity">
    <text evidence="2">Belongs to the class-V pyridoxal-phosphate-dependent aminotransferase family. NifS/IscS subfamily.</text>
</comment>
<dbReference type="GO" id="GO:0031071">
    <property type="term" value="F:cysteine desulfurase activity"/>
    <property type="evidence" value="ECO:0007669"/>
    <property type="project" value="UniProtKB-EC"/>
</dbReference>
<dbReference type="PROSITE" id="PS00595">
    <property type="entry name" value="AA_TRANSFER_CLASS_5"/>
    <property type="match status" value="1"/>
</dbReference>
<evidence type="ECO:0000259" key="12">
    <source>
        <dbReference type="Pfam" id="PF00266"/>
    </source>
</evidence>
<dbReference type="GO" id="GO:0051536">
    <property type="term" value="F:iron-sulfur cluster binding"/>
    <property type="evidence" value="ECO:0007669"/>
    <property type="project" value="UniProtKB-KW"/>
</dbReference>
<evidence type="ECO:0000256" key="10">
    <source>
        <dbReference type="RuleBase" id="RU004504"/>
    </source>
</evidence>
<evidence type="ECO:0000313" key="13">
    <source>
        <dbReference type="EMBL" id="MBI6874899.1"/>
    </source>
</evidence>
<dbReference type="InterPro" id="IPR020578">
    <property type="entry name" value="Aminotrans_V_PyrdxlP_BS"/>
</dbReference>
<accession>A0A934I136</accession>
<keyword evidence="4" id="KW-0808">Transferase</keyword>
<reference evidence="13" key="1">
    <citation type="submission" date="2020-12" db="EMBL/GenBank/DDBJ databases">
        <title>Clostridium thailandense sp. nov., a novel acetogenic bacterium isolated from peat land soil in Thailand.</title>
        <authorList>
            <person name="Chaikitkaew S."/>
            <person name="Birkeland N.K."/>
        </authorList>
    </citation>
    <scope>NUCLEOTIDE SEQUENCE</scope>
    <source>
        <strain evidence="13">DSM 17425</strain>
    </source>
</reference>
<evidence type="ECO:0000256" key="8">
    <source>
        <dbReference type="ARBA" id="ARBA00023014"/>
    </source>
</evidence>
<dbReference type="GO" id="GO:0046872">
    <property type="term" value="F:metal ion binding"/>
    <property type="evidence" value="ECO:0007669"/>
    <property type="project" value="UniProtKB-KW"/>
</dbReference>
<evidence type="ECO:0000256" key="1">
    <source>
        <dbReference type="ARBA" id="ARBA00001933"/>
    </source>
</evidence>
<proteinExistence type="inferred from homology"/>
<dbReference type="InterPro" id="IPR015421">
    <property type="entry name" value="PyrdxlP-dep_Trfase_major"/>
</dbReference>
<name>A0A934I136_9CLOT</name>
<comment type="catalytic activity">
    <reaction evidence="9">
        <text>(sulfur carrier)-H + L-cysteine = (sulfur carrier)-SH + L-alanine</text>
        <dbReference type="Rhea" id="RHEA:43892"/>
        <dbReference type="Rhea" id="RHEA-COMP:14737"/>
        <dbReference type="Rhea" id="RHEA-COMP:14739"/>
        <dbReference type="ChEBI" id="CHEBI:29917"/>
        <dbReference type="ChEBI" id="CHEBI:35235"/>
        <dbReference type="ChEBI" id="CHEBI:57972"/>
        <dbReference type="ChEBI" id="CHEBI:64428"/>
        <dbReference type="EC" id="2.8.1.7"/>
    </reaction>
</comment>
<keyword evidence="11" id="KW-0175">Coiled coil</keyword>
<sequence>MIYLDNSATTPIDPEVLDAMLPYLKEEYGNPSSRYYTLAVNANKAVEKAREQVAALINAMPKEIIFTGGASESNNFIIKGVADYKKHYEESGNHIITSTVEHKSVLQTCKFLNGDVFWNKSEKSVANQFLKKKSTTKKIDRGYEVTFLPVNQYAQVEKDTFKNSIKDNTILASFIWGNNEIGSLNDIEGLCSIAKEKGILFHSDATQVLGKINIDVNKLSVDFLSMSAHKIYGPKGVGAAFIRQNGLSDFKMTSLIHGGLQESGYRAGTSAVHNIVGFGKACEIAKKDMNEYIKKISELEIETKKMLTEKYPGVEFLGDPDNHIPGVIGMLIPGIVNEMFIKDIADRFAISSGSACGIGEPSYIITEIKYNDKSSQFIRLSLNKFNNTIEELFYCIINY</sequence>
<dbReference type="SUPFAM" id="SSF53383">
    <property type="entry name" value="PLP-dependent transferases"/>
    <property type="match status" value="1"/>
</dbReference>
<evidence type="ECO:0000256" key="9">
    <source>
        <dbReference type="ARBA" id="ARBA00050776"/>
    </source>
</evidence>
<dbReference type="InterPro" id="IPR016454">
    <property type="entry name" value="Cysteine_dSase"/>
</dbReference>
<comment type="cofactor">
    <cofactor evidence="1 10">
        <name>pyridoxal 5'-phosphate</name>
        <dbReference type="ChEBI" id="CHEBI:597326"/>
    </cofactor>
</comment>
<evidence type="ECO:0000256" key="2">
    <source>
        <dbReference type="ARBA" id="ARBA00006490"/>
    </source>
</evidence>
<evidence type="ECO:0000256" key="7">
    <source>
        <dbReference type="ARBA" id="ARBA00023004"/>
    </source>
</evidence>
<keyword evidence="14" id="KW-1185">Reference proteome</keyword>
<dbReference type="EC" id="2.8.1.7" evidence="3"/>
<protein>
    <recommendedName>
        <fullName evidence="3">cysteine desulfurase</fullName>
        <ecNumber evidence="3">2.8.1.7</ecNumber>
    </recommendedName>
</protein>
<dbReference type="InterPro" id="IPR015424">
    <property type="entry name" value="PyrdxlP-dep_Trfase"/>
</dbReference>